<evidence type="ECO:0000313" key="14">
    <source>
        <dbReference type="EMBL" id="AIF67900.1"/>
    </source>
</evidence>
<dbReference type="SUPFAM" id="SSF103481">
    <property type="entry name" value="Multidrug resistance efflux transporter EmrE"/>
    <property type="match status" value="1"/>
</dbReference>
<dbReference type="PANTHER" id="PTHR30561:SF9">
    <property type="entry name" value="4-AMINO-4-DEOXY-L-ARABINOSE-PHOSPHOUNDECAPRENOL FLIPPASE SUBUNIT ARNF-RELATED"/>
    <property type="match status" value="1"/>
</dbReference>
<sequence>MEVGRISWILLVSCTMLGAGGGFFFKRASDPSTHTYRTLVIGLTCYGSAALINIYVLTLLPYSVVFPLTAITYVWTLLLSYYFLKEHIHLRQIFGVGLLVAGAACLVI</sequence>
<evidence type="ECO:0000256" key="4">
    <source>
        <dbReference type="ARBA" id="ARBA00022516"/>
    </source>
</evidence>
<protein>
    <recommendedName>
        <fullName evidence="13">EamA domain-containing protein</fullName>
    </recommendedName>
</protein>
<evidence type="ECO:0000256" key="8">
    <source>
        <dbReference type="ARBA" id="ARBA00022985"/>
    </source>
</evidence>
<dbReference type="KEGG" id="tap:GZ22_15475"/>
<evidence type="ECO:0000256" key="10">
    <source>
        <dbReference type="ARBA" id="ARBA00023098"/>
    </source>
</evidence>
<evidence type="ECO:0000256" key="9">
    <source>
        <dbReference type="ARBA" id="ARBA00022989"/>
    </source>
</evidence>
<keyword evidence="3" id="KW-1003">Cell membrane</keyword>
<comment type="similarity">
    <text evidence="2">Belongs to the EamA transporter family.</text>
</comment>
<keyword evidence="10" id="KW-0443">Lipid metabolism</keyword>
<proteinExistence type="inferred from homology"/>
<dbReference type="Gene3D" id="1.10.3730.20">
    <property type="match status" value="1"/>
</dbReference>
<evidence type="ECO:0000313" key="15">
    <source>
        <dbReference type="Proteomes" id="UP000027980"/>
    </source>
</evidence>
<keyword evidence="8" id="KW-0448">Lipopolysaccharide biosynthesis</keyword>
<feature type="transmembrane region" description="Helical" evidence="12">
    <location>
        <begin position="6"/>
        <end position="25"/>
    </location>
</feature>
<evidence type="ECO:0000256" key="11">
    <source>
        <dbReference type="ARBA" id="ARBA00023136"/>
    </source>
</evidence>
<keyword evidence="9 12" id="KW-1133">Transmembrane helix</keyword>
<dbReference type="PANTHER" id="PTHR30561">
    <property type="entry name" value="SMR FAMILY PROTON-DEPENDENT DRUG EFFLUX TRANSPORTER SUGE"/>
    <property type="match status" value="1"/>
</dbReference>
<dbReference type="GO" id="GO:0022857">
    <property type="term" value="F:transmembrane transporter activity"/>
    <property type="evidence" value="ECO:0007669"/>
    <property type="project" value="InterPro"/>
</dbReference>
<dbReference type="Proteomes" id="UP000027980">
    <property type="component" value="Chromosome"/>
</dbReference>
<evidence type="ECO:0000256" key="12">
    <source>
        <dbReference type="SAM" id="Phobius"/>
    </source>
</evidence>
<dbReference type="AlphaFoldDB" id="A0A075LMC4"/>
<keyword evidence="7 12" id="KW-0812">Transmembrane</keyword>
<evidence type="ECO:0000256" key="7">
    <source>
        <dbReference type="ARBA" id="ARBA00022692"/>
    </source>
</evidence>
<keyword evidence="11 12" id="KW-0472">Membrane</keyword>
<evidence type="ECO:0000256" key="5">
    <source>
        <dbReference type="ARBA" id="ARBA00022519"/>
    </source>
</evidence>
<feature type="transmembrane region" description="Helical" evidence="12">
    <location>
        <begin position="64"/>
        <end position="84"/>
    </location>
</feature>
<keyword evidence="5" id="KW-0997">Cell inner membrane</keyword>
<evidence type="ECO:0000259" key="13">
    <source>
        <dbReference type="Pfam" id="PF00892"/>
    </source>
</evidence>
<dbReference type="InterPro" id="IPR037185">
    <property type="entry name" value="EmrE-like"/>
</dbReference>
<evidence type="ECO:0000256" key="6">
    <source>
        <dbReference type="ARBA" id="ARBA00022556"/>
    </source>
</evidence>
<reference evidence="14 15" key="1">
    <citation type="submission" date="2014-07" db="EMBL/GenBank/DDBJ databases">
        <title>Complete genome sequence of a moderately halophilic bacterium Terribacillus aidingensis MP602, isolated from Cryptomeria fortunei in Tianmu mountain in China.</title>
        <authorList>
            <person name="Wang Y."/>
            <person name="Lu P."/>
            <person name="Zhang L."/>
        </authorList>
    </citation>
    <scope>NUCLEOTIDE SEQUENCE [LARGE SCALE GENOMIC DNA]</scope>
    <source>
        <strain evidence="14 15">MP602</strain>
    </source>
</reference>
<feature type="transmembrane region" description="Helical" evidence="12">
    <location>
        <begin position="37"/>
        <end position="58"/>
    </location>
</feature>
<dbReference type="EMBL" id="CP008876">
    <property type="protein sequence ID" value="AIF67900.1"/>
    <property type="molecule type" value="Genomic_DNA"/>
</dbReference>
<dbReference type="InterPro" id="IPR000390">
    <property type="entry name" value="Small_drug/metabolite_transptr"/>
</dbReference>
<dbReference type="GO" id="GO:0009103">
    <property type="term" value="P:lipopolysaccharide biosynthetic process"/>
    <property type="evidence" value="ECO:0007669"/>
    <property type="project" value="UniProtKB-KW"/>
</dbReference>
<evidence type="ECO:0000256" key="1">
    <source>
        <dbReference type="ARBA" id="ARBA00004651"/>
    </source>
</evidence>
<dbReference type="Pfam" id="PF00892">
    <property type="entry name" value="EamA"/>
    <property type="match status" value="1"/>
</dbReference>
<feature type="domain" description="EamA" evidence="13">
    <location>
        <begin position="10"/>
        <end position="107"/>
    </location>
</feature>
<dbReference type="GO" id="GO:0005886">
    <property type="term" value="C:plasma membrane"/>
    <property type="evidence" value="ECO:0007669"/>
    <property type="project" value="UniProtKB-SubCell"/>
</dbReference>
<evidence type="ECO:0000256" key="2">
    <source>
        <dbReference type="ARBA" id="ARBA00007362"/>
    </source>
</evidence>
<gene>
    <name evidence="14" type="ORF">GZ22_15475</name>
</gene>
<evidence type="ECO:0000256" key="3">
    <source>
        <dbReference type="ARBA" id="ARBA00022475"/>
    </source>
</evidence>
<keyword evidence="6" id="KW-0441">Lipid A biosynthesis</keyword>
<name>A0A075LMC4_9BACI</name>
<organism evidence="14 15">
    <name type="scientific">Terribacillus saccharophilus</name>
    <dbReference type="NCBI Taxonomy" id="361277"/>
    <lineage>
        <taxon>Bacteria</taxon>
        <taxon>Bacillati</taxon>
        <taxon>Bacillota</taxon>
        <taxon>Bacilli</taxon>
        <taxon>Bacillales</taxon>
        <taxon>Bacillaceae</taxon>
        <taxon>Terribacillus</taxon>
    </lineage>
</organism>
<keyword evidence="4" id="KW-0444">Lipid biosynthesis</keyword>
<comment type="subcellular location">
    <subcellularLocation>
        <location evidence="1">Cell membrane</location>
        <topology evidence="1">Multi-pass membrane protein</topology>
    </subcellularLocation>
</comment>
<dbReference type="InterPro" id="IPR000620">
    <property type="entry name" value="EamA_dom"/>
</dbReference>
<dbReference type="HOGENOM" id="CLU_131462_6_1_9"/>
<accession>A0A075LMC4</accession>